<dbReference type="Pfam" id="PF02254">
    <property type="entry name" value="TrkA_N"/>
    <property type="match status" value="1"/>
</dbReference>
<evidence type="ECO:0000313" key="3">
    <source>
        <dbReference type="EMBL" id="CRX37103.1"/>
    </source>
</evidence>
<evidence type="ECO:0000259" key="1">
    <source>
        <dbReference type="PROSITE" id="PS51201"/>
    </source>
</evidence>
<dbReference type="InterPro" id="IPR003148">
    <property type="entry name" value="RCK_N"/>
</dbReference>
<dbReference type="InterPro" id="IPR036291">
    <property type="entry name" value="NAD(P)-bd_dom_sf"/>
</dbReference>
<proteinExistence type="predicted"/>
<dbReference type="GO" id="GO:0008324">
    <property type="term" value="F:monoatomic cation transmembrane transporter activity"/>
    <property type="evidence" value="ECO:0007669"/>
    <property type="project" value="InterPro"/>
</dbReference>
<dbReference type="AlphaFoldDB" id="A0A0G7ZN52"/>
<dbReference type="Gene3D" id="3.30.70.1450">
    <property type="entry name" value="Regulator of K+ conductance, C-terminal domain"/>
    <property type="match status" value="1"/>
</dbReference>
<keyword evidence="4" id="KW-1185">Reference proteome</keyword>
<dbReference type="PROSITE" id="PS51202">
    <property type="entry name" value="RCK_C"/>
    <property type="match status" value="1"/>
</dbReference>
<dbReference type="PROSITE" id="PS51201">
    <property type="entry name" value="RCK_N"/>
    <property type="match status" value="1"/>
</dbReference>
<organism evidence="3 4">
    <name type="scientific">Candidatus Hepatoplasma crinochetorum</name>
    <dbReference type="NCBI Taxonomy" id="295596"/>
    <lineage>
        <taxon>Bacteria</taxon>
        <taxon>Bacillati</taxon>
        <taxon>Mycoplasmatota</taxon>
        <taxon>Mollicutes</taxon>
        <taxon>Candidatus Hepatoplasmataceae</taxon>
        <taxon>Candidatus Hepatoplasma</taxon>
    </lineage>
</organism>
<accession>A0A0G7ZN52</accession>
<protein>
    <submittedName>
        <fullName evidence="3">| ktrA / Ktr system potassium uptake protein A |:602029 Forward</fullName>
    </submittedName>
</protein>
<dbReference type="InterPro" id="IPR050721">
    <property type="entry name" value="Trk_Ktr_HKT_K-transport"/>
</dbReference>
<feature type="domain" description="RCK N-terminal" evidence="1">
    <location>
        <begin position="3"/>
        <end position="120"/>
    </location>
</feature>
<sequence length="223" mass="24566">MKKTEVIIIGVGRFAEALISELSRFPRFTLIAIDSDIKKLAEISTNVDKTFVGDASNEQFLKEIGIKNADIFVVSIGNDIQSNLLTSSILKDNFNGTVIAKAVSKRHAAILKKIGVNIVIMSDTIAARRTAISILNPILSLELSERNSELTELDGGVSILTIEALPVWENKMIKDLKIPRSISIVLIRRDKKVVIVNGLTKIEKNDRISIVGSNEELSKMLKN</sequence>
<evidence type="ECO:0000259" key="2">
    <source>
        <dbReference type="PROSITE" id="PS51202"/>
    </source>
</evidence>
<dbReference type="SUPFAM" id="SSF51735">
    <property type="entry name" value="NAD(P)-binding Rossmann-fold domains"/>
    <property type="match status" value="1"/>
</dbReference>
<dbReference type="Pfam" id="PF02080">
    <property type="entry name" value="TrkA_C"/>
    <property type="match status" value="1"/>
</dbReference>
<dbReference type="SUPFAM" id="SSF116726">
    <property type="entry name" value="TrkA C-terminal domain-like"/>
    <property type="match status" value="1"/>
</dbReference>
<feature type="domain" description="RCK C-terminal" evidence="2">
    <location>
        <begin position="145"/>
        <end position="223"/>
    </location>
</feature>
<dbReference type="Gene3D" id="3.40.50.720">
    <property type="entry name" value="NAD(P)-binding Rossmann-like Domain"/>
    <property type="match status" value="1"/>
</dbReference>
<dbReference type="PANTHER" id="PTHR43833:SF7">
    <property type="entry name" value="KTR SYSTEM POTASSIUM UPTAKE PROTEIN C"/>
    <property type="match status" value="1"/>
</dbReference>
<dbReference type="Proteomes" id="UP000242141">
    <property type="component" value="Unassembled WGS sequence"/>
</dbReference>
<name>A0A0G7ZN52_9MOLU</name>
<dbReference type="PANTHER" id="PTHR43833">
    <property type="entry name" value="POTASSIUM CHANNEL PROTEIN 2-RELATED-RELATED"/>
    <property type="match status" value="1"/>
</dbReference>
<dbReference type="EMBL" id="CWGI01000001">
    <property type="protein sequence ID" value="CRX37103.1"/>
    <property type="molecule type" value="Genomic_DNA"/>
</dbReference>
<reference evidence="4" key="1">
    <citation type="submission" date="2015-05" db="EMBL/GenBank/DDBJ databases">
        <authorList>
            <person name="Collingro A."/>
        </authorList>
    </citation>
    <scope>NUCLEOTIDE SEQUENCE [LARGE SCALE GENOMIC DNA]</scope>
    <source>
        <strain evidence="4">Ps</strain>
    </source>
</reference>
<gene>
    <name evidence="3" type="ORF">HEPPS_03220</name>
</gene>
<dbReference type="InterPro" id="IPR006037">
    <property type="entry name" value="RCK_C"/>
</dbReference>
<dbReference type="InterPro" id="IPR036721">
    <property type="entry name" value="RCK_C_sf"/>
</dbReference>
<evidence type="ECO:0000313" key="4">
    <source>
        <dbReference type="Proteomes" id="UP000242141"/>
    </source>
</evidence>
<dbReference type="GO" id="GO:0006813">
    <property type="term" value="P:potassium ion transport"/>
    <property type="evidence" value="ECO:0007669"/>
    <property type="project" value="InterPro"/>
</dbReference>